<proteinExistence type="inferred from homology"/>
<evidence type="ECO:0000256" key="8">
    <source>
        <dbReference type="ARBA" id="ARBA00023010"/>
    </source>
</evidence>
<comment type="subunit">
    <text evidence="10">The Tat system comprises two distinct complexes: a TatABC complex, containing multiple copies of TatA, TatB and TatC subunits, and a separate TatA complex, containing only TatA subunits. Substrates initially bind to the TatABC complex, which probably triggers association of the separate TatA complex to form the active translocon.</text>
</comment>
<evidence type="ECO:0000256" key="11">
    <source>
        <dbReference type="SAM" id="MobiDB-lite"/>
    </source>
</evidence>
<reference evidence="12 13" key="1">
    <citation type="submission" date="2022-04" db="EMBL/GenBank/DDBJ databases">
        <title>Identification of a novel bacterium isolated from mangrove sediments.</title>
        <authorList>
            <person name="Pan X."/>
        </authorList>
    </citation>
    <scope>NUCLEOTIDE SEQUENCE [LARGE SCALE GENOMIC DNA]</scope>
    <source>
        <strain evidence="12 13">B2638</strain>
    </source>
</reference>
<dbReference type="NCBIfam" id="NF001940">
    <property type="entry name" value="PRK00720.1"/>
    <property type="match status" value="1"/>
</dbReference>
<comment type="subcellular location">
    <subcellularLocation>
        <location evidence="1 10">Cell membrane</location>
        <topology evidence="1 10">Single-pass membrane protein</topology>
    </subcellularLocation>
</comment>
<evidence type="ECO:0000256" key="5">
    <source>
        <dbReference type="ARBA" id="ARBA00022692"/>
    </source>
</evidence>
<feature type="compositionally biased region" description="Basic and acidic residues" evidence="11">
    <location>
        <begin position="43"/>
        <end position="55"/>
    </location>
</feature>
<keyword evidence="8 10" id="KW-0811">Translocation</keyword>
<dbReference type="NCBIfam" id="TIGR01411">
    <property type="entry name" value="tatAE"/>
    <property type="match status" value="1"/>
</dbReference>
<comment type="function">
    <text evidence="10">Part of the twin-arginine translocation (Tat) system that transports large folded proteins containing a characteristic twin-arginine motif in their signal peptide across membranes. TatA could form the protein-conducting channel of the Tat system.</text>
</comment>
<comment type="similarity">
    <text evidence="10">Belongs to the TatA/E family.</text>
</comment>
<evidence type="ECO:0000256" key="2">
    <source>
        <dbReference type="ARBA" id="ARBA00022448"/>
    </source>
</evidence>
<protein>
    <recommendedName>
        <fullName evidence="10">Sec-independent protein translocase protein TatA</fullName>
    </recommendedName>
</protein>
<dbReference type="PANTHER" id="PTHR42982">
    <property type="entry name" value="SEC-INDEPENDENT PROTEIN TRANSLOCASE PROTEIN TATA"/>
    <property type="match status" value="1"/>
</dbReference>
<dbReference type="Pfam" id="PF02416">
    <property type="entry name" value="TatA_B_E"/>
    <property type="match status" value="1"/>
</dbReference>
<feature type="compositionally biased region" description="Polar residues" evidence="11">
    <location>
        <begin position="57"/>
        <end position="74"/>
    </location>
</feature>
<keyword evidence="7 10" id="KW-1133">Transmembrane helix</keyword>
<keyword evidence="3 10" id="KW-1003">Cell membrane</keyword>
<organism evidence="12 13">
    <name type="scientific">Novosphingobium beihaiensis</name>
    <dbReference type="NCBI Taxonomy" id="2930389"/>
    <lineage>
        <taxon>Bacteria</taxon>
        <taxon>Pseudomonadati</taxon>
        <taxon>Pseudomonadota</taxon>
        <taxon>Alphaproteobacteria</taxon>
        <taxon>Sphingomonadales</taxon>
        <taxon>Sphingomonadaceae</taxon>
        <taxon>Novosphingobium</taxon>
    </lineage>
</organism>
<dbReference type="Proteomes" id="UP001202281">
    <property type="component" value="Unassembled WGS sequence"/>
</dbReference>
<keyword evidence="9 10" id="KW-0472">Membrane</keyword>
<dbReference type="InterPro" id="IPR006312">
    <property type="entry name" value="TatA/E"/>
</dbReference>
<dbReference type="PANTHER" id="PTHR42982:SF1">
    <property type="entry name" value="SEC-INDEPENDENT PROTEIN TRANSLOCASE PROTEIN TATA"/>
    <property type="match status" value="1"/>
</dbReference>
<evidence type="ECO:0000256" key="10">
    <source>
        <dbReference type="HAMAP-Rule" id="MF_00236"/>
    </source>
</evidence>
<gene>
    <name evidence="10" type="primary">tatA</name>
    <name evidence="12" type="ORF">MTR66_13360</name>
</gene>
<dbReference type="InterPro" id="IPR003369">
    <property type="entry name" value="TatA/B/E"/>
</dbReference>
<evidence type="ECO:0000313" key="13">
    <source>
        <dbReference type="Proteomes" id="UP001202281"/>
    </source>
</evidence>
<evidence type="ECO:0000256" key="1">
    <source>
        <dbReference type="ARBA" id="ARBA00004162"/>
    </source>
</evidence>
<dbReference type="EMBL" id="JALHLG010000018">
    <property type="protein sequence ID" value="MCJ2187803.1"/>
    <property type="molecule type" value="Genomic_DNA"/>
</dbReference>
<evidence type="ECO:0000256" key="4">
    <source>
        <dbReference type="ARBA" id="ARBA00022519"/>
    </source>
</evidence>
<keyword evidence="4" id="KW-0997">Cell inner membrane</keyword>
<feature type="region of interest" description="Disordered" evidence="11">
    <location>
        <begin position="43"/>
        <end position="80"/>
    </location>
</feature>
<dbReference type="Gene3D" id="1.20.5.3310">
    <property type="match status" value="1"/>
</dbReference>
<dbReference type="HAMAP" id="MF_00236">
    <property type="entry name" value="TatA_E"/>
    <property type="match status" value="1"/>
</dbReference>
<sequence>MGSFSIWHWLIVLVIVLVLFGRGRVSEIMGDFGKGIKSFKEGMNEDEKKAAEKDSTPPAQITSQQGDASPAPSETKNEQA</sequence>
<feature type="transmembrane region" description="Helical" evidence="10">
    <location>
        <begin position="6"/>
        <end position="25"/>
    </location>
</feature>
<evidence type="ECO:0000313" key="12">
    <source>
        <dbReference type="EMBL" id="MCJ2187803.1"/>
    </source>
</evidence>
<evidence type="ECO:0000256" key="6">
    <source>
        <dbReference type="ARBA" id="ARBA00022927"/>
    </source>
</evidence>
<dbReference type="RefSeq" id="WP_243921848.1">
    <property type="nucleotide sequence ID" value="NZ_JALHLG010000018.1"/>
</dbReference>
<accession>A0ABT0BSF2</accession>
<evidence type="ECO:0000256" key="9">
    <source>
        <dbReference type="ARBA" id="ARBA00023136"/>
    </source>
</evidence>
<keyword evidence="13" id="KW-1185">Reference proteome</keyword>
<keyword evidence="6 10" id="KW-0653">Protein transport</keyword>
<keyword evidence="5 10" id="KW-0812">Transmembrane</keyword>
<keyword evidence="2 10" id="KW-0813">Transport</keyword>
<name>A0ABT0BSF2_9SPHN</name>
<evidence type="ECO:0000256" key="3">
    <source>
        <dbReference type="ARBA" id="ARBA00022475"/>
    </source>
</evidence>
<evidence type="ECO:0000256" key="7">
    <source>
        <dbReference type="ARBA" id="ARBA00022989"/>
    </source>
</evidence>
<comment type="caution">
    <text evidence="12">The sequence shown here is derived from an EMBL/GenBank/DDBJ whole genome shotgun (WGS) entry which is preliminary data.</text>
</comment>